<dbReference type="KEGG" id="spn:SP_0353"/>
<dbReference type="SUPFAM" id="SSF53756">
    <property type="entry name" value="UDP-Glycosyltransferase/glycogen phosphorylase"/>
    <property type="match status" value="1"/>
</dbReference>
<feature type="domain" description="Glycosyl transferase family 1" evidence="1">
    <location>
        <begin position="186"/>
        <end position="307"/>
    </location>
</feature>
<evidence type="ECO:0000313" key="4">
    <source>
        <dbReference type="Proteomes" id="UP000000585"/>
    </source>
</evidence>
<feature type="domain" description="Glycosyltransferase subfamily 4-like N-terminal" evidence="2">
    <location>
        <begin position="14"/>
        <end position="173"/>
    </location>
</feature>
<dbReference type="Pfam" id="PF13439">
    <property type="entry name" value="Glyco_transf_4"/>
    <property type="match status" value="1"/>
</dbReference>
<dbReference type="eggNOG" id="COG0438">
    <property type="taxonomic scope" value="Bacteria"/>
</dbReference>
<organism evidence="3 4">
    <name type="scientific">Streptococcus pneumoniae serotype 4 (strain ATCC BAA-334 / TIGR4)</name>
    <dbReference type="NCBI Taxonomy" id="170187"/>
    <lineage>
        <taxon>Bacteria</taxon>
        <taxon>Bacillati</taxon>
        <taxon>Bacillota</taxon>
        <taxon>Bacilli</taxon>
        <taxon>Lactobacillales</taxon>
        <taxon>Streptococcaceae</taxon>
        <taxon>Streptococcus</taxon>
    </lineage>
</organism>
<dbReference type="AlphaFoldDB" id="A0A0H2UNF4"/>
<dbReference type="EnsemblBacteria" id="AAK74526">
    <property type="protein sequence ID" value="AAK74526"/>
    <property type="gene ID" value="SP_0353"/>
</dbReference>
<evidence type="ECO:0000259" key="1">
    <source>
        <dbReference type="Pfam" id="PF00534"/>
    </source>
</evidence>
<keyword evidence="4" id="KW-1185">Reference proteome</keyword>
<dbReference type="CDD" id="cd03812">
    <property type="entry name" value="GT4_CapH-like"/>
    <property type="match status" value="1"/>
</dbReference>
<dbReference type="Gene3D" id="3.40.50.2000">
    <property type="entry name" value="Glycogen Phosphorylase B"/>
    <property type="match status" value="2"/>
</dbReference>
<dbReference type="PhylomeDB" id="A0A0H2UNF4"/>
<dbReference type="RefSeq" id="WP_000598627.1">
    <property type="nucleotide sequence ID" value="NC_003028.3"/>
</dbReference>
<proteinExistence type="predicted"/>
<dbReference type="Proteomes" id="UP000000585">
    <property type="component" value="Chromosome"/>
</dbReference>
<dbReference type="GO" id="GO:0016757">
    <property type="term" value="F:glycosyltransferase activity"/>
    <property type="evidence" value="ECO:0007669"/>
    <property type="project" value="InterPro"/>
</dbReference>
<evidence type="ECO:0000259" key="2">
    <source>
        <dbReference type="Pfam" id="PF13439"/>
    </source>
</evidence>
<accession>A0A0H2UNF4</accession>
<gene>
    <name evidence="3" type="primary">cps4H</name>
    <name evidence="3" type="ordered locus">SP_0353</name>
</gene>
<dbReference type="InterPro" id="IPR001296">
    <property type="entry name" value="Glyco_trans_1"/>
</dbReference>
<protein>
    <submittedName>
        <fullName evidence="3">Capsular polysaccharide biosynthesis protein Cps4H</fullName>
    </submittedName>
</protein>
<dbReference type="BioCyc" id="SPNE170187:G1FZB-363-MONOMER"/>
<sequence length="372" mass="42681">MIKVLHLFTTLDSGGVESFLFNYYSHIDRKKIQFDFIVPGKEQGFLEDKMKELGAKVYHVPLLRKKPLHQFLSLARIIKKGDYDIVHCHGYKSAIGLILSKIIGCKIRIIHSHMAYVTENSFQKVLRKLVTILVKILATHWFACGEDSAKWLYGEKAYKDGKIEIIFNAIDLKKYQFLSDVREKCRRELDVSNKFVLGNIARLSDQKNQSYLFNVLKELILIKPNVILLLVGNGEDEQKLKQKALELNLTPYVLFLGRRTDISDLLSAMDVFLLPSKYEGLPVSLVEAQASGLQILSSDTVTQEVDVTKNISYLPINEESVLLWKDKVLSLTSEECNRFEINNSMTDGLYDICYQASKLLNRYQEMCVIKEI</sequence>
<dbReference type="EMBL" id="AE005672">
    <property type="protein sequence ID" value="AAK74526.1"/>
    <property type="molecule type" value="Genomic_DNA"/>
</dbReference>
<dbReference type="PaxDb" id="170187-SP_0353"/>
<dbReference type="Pfam" id="PF00534">
    <property type="entry name" value="Glycos_transf_1"/>
    <property type="match status" value="1"/>
</dbReference>
<evidence type="ECO:0000313" key="3">
    <source>
        <dbReference type="EMBL" id="AAK74526.1"/>
    </source>
</evidence>
<dbReference type="PANTHER" id="PTHR12526">
    <property type="entry name" value="GLYCOSYLTRANSFERASE"/>
    <property type="match status" value="1"/>
</dbReference>
<reference evidence="3 4" key="1">
    <citation type="journal article" date="2001" name="Science">
        <title>Complete genome sequence of a virulent isolate of Streptococcus pneumoniae.</title>
        <authorList>
            <person name="Tettelin H."/>
            <person name="Nelson K.E."/>
            <person name="Paulsen I.T."/>
            <person name="Eisen J.A."/>
            <person name="Read T.D."/>
            <person name="Peterson S."/>
            <person name="Heidelberg J."/>
            <person name="DeBoy R.T."/>
            <person name="Haft D.H."/>
            <person name="Dodson R.J."/>
            <person name="Durkin A.S."/>
            <person name="Gwinn M."/>
            <person name="Kolonay J.F."/>
            <person name="Nelson W.C."/>
            <person name="Peterson J.D."/>
            <person name="Umayam L.A."/>
            <person name="White O."/>
            <person name="Salzberg S.L."/>
            <person name="Lewis M.R."/>
            <person name="Radune D."/>
            <person name="Holtzapple E."/>
            <person name="Khouri H."/>
            <person name="Wolf A.M."/>
            <person name="Utterback T.R."/>
            <person name="Hansen C.L."/>
            <person name="McDonald L.A."/>
            <person name="Feldblyum T.V."/>
            <person name="Angiuoli S."/>
            <person name="Dickinson T."/>
            <person name="Hickey E.K."/>
            <person name="Holt I.E."/>
            <person name="Loftus B.J."/>
            <person name="Yang F."/>
            <person name="Smith H.O."/>
            <person name="Venter J.C."/>
            <person name="Dougherty B.A."/>
            <person name="Morrison D.A."/>
            <person name="Hollingshead S.K."/>
            <person name="Fraser C.M."/>
        </authorList>
    </citation>
    <scope>NUCLEOTIDE SEQUENCE [LARGE SCALE GENOMIC DNA]</scope>
    <source>
        <strain evidence="4">ATCC BAA-334 / TIGR4</strain>
    </source>
</reference>
<name>A0A0H2UNF4_STRPN</name>
<dbReference type="InterPro" id="IPR028098">
    <property type="entry name" value="Glyco_trans_4-like_N"/>
</dbReference>